<organism evidence="5 6">
    <name type="scientific">Sneathiella marina</name>
    <dbReference type="NCBI Taxonomy" id="2950108"/>
    <lineage>
        <taxon>Bacteria</taxon>
        <taxon>Pseudomonadati</taxon>
        <taxon>Pseudomonadota</taxon>
        <taxon>Alphaproteobacteria</taxon>
        <taxon>Sneathiellales</taxon>
        <taxon>Sneathiellaceae</taxon>
        <taxon>Sneathiella</taxon>
    </lineage>
</organism>
<feature type="domain" description="4'-phosphopantetheinyl transferase" evidence="3">
    <location>
        <begin position="117"/>
        <end position="195"/>
    </location>
</feature>
<keyword evidence="6" id="KW-1185">Reference proteome</keyword>
<dbReference type="Gene3D" id="3.90.470.20">
    <property type="entry name" value="4'-phosphopantetheinyl transferase domain"/>
    <property type="match status" value="2"/>
</dbReference>
<dbReference type="Pfam" id="PF22624">
    <property type="entry name" value="AASDHPPT_N"/>
    <property type="match status" value="1"/>
</dbReference>
<dbReference type="Pfam" id="PF01648">
    <property type="entry name" value="ACPS"/>
    <property type="match status" value="1"/>
</dbReference>
<evidence type="ECO:0000256" key="2">
    <source>
        <dbReference type="ARBA" id="ARBA00022679"/>
    </source>
</evidence>
<dbReference type="EMBL" id="CP098747">
    <property type="protein sequence ID" value="USG63124.1"/>
    <property type="molecule type" value="Genomic_DNA"/>
</dbReference>
<evidence type="ECO:0000259" key="3">
    <source>
        <dbReference type="Pfam" id="PF01648"/>
    </source>
</evidence>
<dbReference type="PANTHER" id="PTHR12215">
    <property type="entry name" value="PHOSPHOPANTETHEINE TRANSFERASE"/>
    <property type="match status" value="1"/>
</dbReference>
<dbReference type="RefSeq" id="WP_251937710.1">
    <property type="nucleotide sequence ID" value="NZ_CP098747.1"/>
</dbReference>
<dbReference type="GO" id="GO:0016740">
    <property type="term" value="F:transferase activity"/>
    <property type="evidence" value="ECO:0007669"/>
    <property type="project" value="UniProtKB-KW"/>
</dbReference>
<accession>A0ABY4WCZ0</accession>
<evidence type="ECO:0000256" key="1">
    <source>
        <dbReference type="ARBA" id="ARBA00010990"/>
    </source>
</evidence>
<comment type="similarity">
    <text evidence="1">Belongs to the P-Pant transferase superfamily. Gsp/Sfp/HetI/AcpT family.</text>
</comment>
<keyword evidence="2 5" id="KW-0808">Transferase</keyword>
<protein>
    <submittedName>
        <fullName evidence="5">4'-phosphopantetheinyl transferase superfamily protein</fullName>
    </submittedName>
</protein>
<reference evidence="5" key="1">
    <citation type="submission" date="2022-06" db="EMBL/GenBank/DDBJ databases">
        <title>Sneathiella actinostolidae sp. nov., isolated from a sea anemonein the Western Pacific Ocean.</title>
        <authorList>
            <person name="Wei M.J."/>
        </authorList>
    </citation>
    <scope>NUCLEOTIDE SEQUENCE</scope>
    <source>
        <strain evidence="5">PHK-P5</strain>
    </source>
</reference>
<dbReference type="InterPro" id="IPR037143">
    <property type="entry name" value="4-PPantetheinyl_Trfase_dom_sf"/>
</dbReference>
<feature type="domain" description="4'-phosphopantetheinyl transferase N-terminal" evidence="4">
    <location>
        <begin position="31"/>
        <end position="108"/>
    </location>
</feature>
<dbReference type="SUPFAM" id="SSF56214">
    <property type="entry name" value="4'-phosphopantetheinyl transferase"/>
    <property type="match status" value="2"/>
</dbReference>
<gene>
    <name evidence="5" type="ORF">NBZ79_09065</name>
</gene>
<evidence type="ECO:0000313" key="5">
    <source>
        <dbReference type="EMBL" id="USG63124.1"/>
    </source>
</evidence>
<sequence>MEFSGDFQNLRDIHIWTCPVDPMAASRYDNTLAATERARAERFATEELRDKYIVQQGVLRDILSRYLNCTAAEVEFTRLAYGKPGLASSGHPQGNLAFNLSHTKGQLVASVTLDTEIGVDIEFHNRRTDWKGISDSYFTTEENDWLLNLPEEQGFTAFYDIWTMKEAVMKADGRGLNLPIEEISFDLPSTEIFTPAIVQSVAEPPEIWWGRTLDLGQNVSASVVCQNKDAVVQMRRYI</sequence>
<proteinExistence type="inferred from homology"/>
<dbReference type="PANTHER" id="PTHR12215:SF10">
    <property type="entry name" value="L-AMINOADIPATE-SEMIALDEHYDE DEHYDROGENASE-PHOSPHOPANTETHEINYL TRANSFERASE"/>
    <property type="match status" value="1"/>
</dbReference>
<dbReference type="Proteomes" id="UP001056291">
    <property type="component" value="Chromosome"/>
</dbReference>
<evidence type="ECO:0000313" key="6">
    <source>
        <dbReference type="Proteomes" id="UP001056291"/>
    </source>
</evidence>
<dbReference type="InterPro" id="IPR008278">
    <property type="entry name" value="4-PPantetheinyl_Trfase_dom"/>
</dbReference>
<name>A0ABY4WCZ0_9PROT</name>
<evidence type="ECO:0000259" key="4">
    <source>
        <dbReference type="Pfam" id="PF22624"/>
    </source>
</evidence>
<dbReference type="InterPro" id="IPR055066">
    <property type="entry name" value="AASDHPPT_N"/>
</dbReference>
<dbReference type="InterPro" id="IPR050559">
    <property type="entry name" value="P-Pant_transferase_sf"/>
</dbReference>